<evidence type="ECO:0000313" key="11">
    <source>
        <dbReference type="EMBL" id="TCJ13185.1"/>
    </source>
</evidence>
<dbReference type="AlphaFoldDB" id="A0A4R1B8Q6"/>
<dbReference type="GO" id="GO:0006935">
    <property type="term" value="P:chemotaxis"/>
    <property type="evidence" value="ECO:0007669"/>
    <property type="project" value="UniProtKB-ARBA"/>
</dbReference>
<evidence type="ECO:0000256" key="4">
    <source>
        <dbReference type="ARBA" id="ARBA00023136"/>
    </source>
</evidence>
<keyword evidence="5 7" id="KW-0807">Transducer</keyword>
<comment type="caution">
    <text evidence="11">The sequence shown here is derived from an EMBL/GenBank/DDBJ whole genome shotgun (WGS) entry which is preliminary data.</text>
</comment>
<name>A0A4R1B8Q6_9PROT</name>
<dbReference type="Proteomes" id="UP000295443">
    <property type="component" value="Unassembled WGS sequence"/>
</dbReference>
<dbReference type="Gene3D" id="3.30.450.290">
    <property type="match status" value="1"/>
</dbReference>
<protein>
    <submittedName>
        <fullName evidence="11">Methyl-accepting chemotaxis protein</fullName>
    </submittedName>
</protein>
<organism evidence="11 12">
    <name type="scientific">Parasulfuritortus cantonensis</name>
    <dbReference type="NCBI Taxonomy" id="2528202"/>
    <lineage>
        <taxon>Bacteria</taxon>
        <taxon>Pseudomonadati</taxon>
        <taxon>Pseudomonadota</taxon>
        <taxon>Betaproteobacteria</taxon>
        <taxon>Nitrosomonadales</taxon>
        <taxon>Thiobacillaceae</taxon>
        <taxon>Parasulfuritortus</taxon>
    </lineage>
</organism>
<evidence type="ECO:0000256" key="1">
    <source>
        <dbReference type="ARBA" id="ARBA00004141"/>
    </source>
</evidence>
<dbReference type="CDD" id="cd11386">
    <property type="entry name" value="MCP_signal"/>
    <property type="match status" value="1"/>
</dbReference>
<dbReference type="GO" id="GO:0016020">
    <property type="term" value="C:membrane"/>
    <property type="evidence" value="ECO:0007669"/>
    <property type="project" value="UniProtKB-SubCell"/>
</dbReference>
<dbReference type="Gene3D" id="1.10.287.950">
    <property type="entry name" value="Methyl-accepting chemotaxis protein"/>
    <property type="match status" value="1"/>
</dbReference>
<feature type="transmembrane region" description="Helical" evidence="8">
    <location>
        <begin position="57"/>
        <end position="77"/>
    </location>
</feature>
<dbReference type="Pfam" id="PF00672">
    <property type="entry name" value="HAMP"/>
    <property type="match status" value="1"/>
</dbReference>
<dbReference type="SMART" id="SM00304">
    <property type="entry name" value="HAMP"/>
    <property type="match status" value="1"/>
</dbReference>
<dbReference type="PANTHER" id="PTHR32089:SF119">
    <property type="entry name" value="METHYL-ACCEPTING CHEMOTAXIS PROTEIN CTPL"/>
    <property type="match status" value="1"/>
</dbReference>
<dbReference type="CDD" id="cd06225">
    <property type="entry name" value="HAMP"/>
    <property type="match status" value="1"/>
</dbReference>
<evidence type="ECO:0000313" key="12">
    <source>
        <dbReference type="Proteomes" id="UP000295443"/>
    </source>
</evidence>
<keyword evidence="4 8" id="KW-0472">Membrane</keyword>
<evidence type="ECO:0000259" key="10">
    <source>
        <dbReference type="PROSITE" id="PS50885"/>
    </source>
</evidence>
<dbReference type="FunFam" id="1.10.287.950:FF:000001">
    <property type="entry name" value="Methyl-accepting chemotaxis sensory transducer"/>
    <property type="match status" value="1"/>
</dbReference>
<dbReference type="GO" id="GO:0007165">
    <property type="term" value="P:signal transduction"/>
    <property type="evidence" value="ECO:0007669"/>
    <property type="project" value="UniProtKB-KW"/>
</dbReference>
<dbReference type="SMART" id="SM00283">
    <property type="entry name" value="MA"/>
    <property type="match status" value="1"/>
</dbReference>
<keyword evidence="2 8" id="KW-0812">Transmembrane</keyword>
<dbReference type="InterPro" id="IPR003660">
    <property type="entry name" value="HAMP_dom"/>
</dbReference>
<dbReference type="InterPro" id="IPR004089">
    <property type="entry name" value="MCPsignal_dom"/>
</dbReference>
<dbReference type="OrthoDB" id="2489132at2"/>
<sequence length="578" mass="61297">MSALAGGYRVPLCGCGPAVSNPTAKVDGDSSVNGAVPISYTETKLFNKAASSIQIKVLVAIFLAFVAILSISTWLTANGERRLASQVGIDKATVMGQSFFDGVNTMMLTGNLDQKASLRDKLMVDGLLDLRIIQAPGKINPTPPSDALPRDDLDTRALAGEKVAVLGRQNGHRIVTVVAPIKATANYHGTNCLGCHQVEEGSVVGAVRTTYSLAQLDGQHDHNLMVNTGVNIALFLAGLALVFFLLRVIVIKPLLAIRHTMHEVEQNADLTRTFAVSGQDEIGMLANSINSMLANFRTSLSRVADAAERVSGAADNIASVSEGTANAAAEQRNETDQTASFIGALQGIAGEVGDSAAMAGHVSVEAERQASQGTAMTREAIGGILDLVREIEATASIIEQLDKRSQNVSNVLDVIREIAEQTNLLALNAAIEAARAGEAGRGFAVVADEVRKLATRSHESTRSIEEIVSQLQNEARQAVGTMGHARASAEHDSQQLEQAVASLDQIVARVTEIRQINDRMSAAVEQQRSLTGSSSEKVLNISRIADRTASEAMQTRGVSEALVGLAHELNAMVRQFKL</sequence>
<evidence type="ECO:0000256" key="2">
    <source>
        <dbReference type="ARBA" id="ARBA00022692"/>
    </source>
</evidence>
<reference evidence="11 12" key="1">
    <citation type="submission" date="2019-03" db="EMBL/GenBank/DDBJ databases">
        <title>Genome sequence of Thiobacillaceae bacterium LSR1, a sulfur-oxidizing bacterium isolated from freshwater sediment.</title>
        <authorList>
            <person name="Li S."/>
        </authorList>
    </citation>
    <scope>NUCLEOTIDE SEQUENCE [LARGE SCALE GENOMIC DNA]</scope>
    <source>
        <strain evidence="11 12">LSR1</strain>
    </source>
</reference>
<evidence type="ECO:0000256" key="5">
    <source>
        <dbReference type="ARBA" id="ARBA00023224"/>
    </source>
</evidence>
<gene>
    <name evidence="11" type="ORF">EZJ19_10570</name>
</gene>
<dbReference type="Pfam" id="PF00015">
    <property type="entry name" value="MCPsignal"/>
    <property type="match status" value="1"/>
</dbReference>
<feature type="domain" description="Methyl-accepting transducer" evidence="9">
    <location>
        <begin position="306"/>
        <end position="542"/>
    </location>
</feature>
<dbReference type="PANTHER" id="PTHR32089">
    <property type="entry name" value="METHYL-ACCEPTING CHEMOTAXIS PROTEIN MCPB"/>
    <property type="match status" value="1"/>
</dbReference>
<accession>A0A4R1B8Q6</accession>
<keyword evidence="12" id="KW-1185">Reference proteome</keyword>
<evidence type="ECO:0000259" key="9">
    <source>
        <dbReference type="PROSITE" id="PS50111"/>
    </source>
</evidence>
<feature type="transmembrane region" description="Helical" evidence="8">
    <location>
        <begin position="232"/>
        <end position="251"/>
    </location>
</feature>
<dbReference type="PROSITE" id="PS50111">
    <property type="entry name" value="CHEMOTAXIS_TRANSDUC_2"/>
    <property type="match status" value="1"/>
</dbReference>
<feature type="domain" description="HAMP" evidence="10">
    <location>
        <begin position="248"/>
        <end position="301"/>
    </location>
</feature>
<evidence type="ECO:0000256" key="3">
    <source>
        <dbReference type="ARBA" id="ARBA00022989"/>
    </source>
</evidence>
<proteinExistence type="inferred from homology"/>
<dbReference type="EMBL" id="SJZB01000040">
    <property type="protein sequence ID" value="TCJ13185.1"/>
    <property type="molecule type" value="Genomic_DNA"/>
</dbReference>
<keyword evidence="3 8" id="KW-1133">Transmembrane helix</keyword>
<evidence type="ECO:0000256" key="6">
    <source>
        <dbReference type="ARBA" id="ARBA00029447"/>
    </source>
</evidence>
<evidence type="ECO:0000256" key="7">
    <source>
        <dbReference type="PROSITE-ProRule" id="PRU00284"/>
    </source>
</evidence>
<comment type="similarity">
    <text evidence="6">Belongs to the methyl-accepting chemotaxis (MCP) protein family.</text>
</comment>
<comment type="subcellular location">
    <subcellularLocation>
        <location evidence="1">Membrane</location>
        <topology evidence="1">Multi-pass membrane protein</topology>
    </subcellularLocation>
</comment>
<dbReference type="SUPFAM" id="SSF58104">
    <property type="entry name" value="Methyl-accepting chemotaxis protein (MCP) signaling domain"/>
    <property type="match status" value="1"/>
</dbReference>
<dbReference type="PROSITE" id="PS50885">
    <property type="entry name" value="HAMP"/>
    <property type="match status" value="1"/>
</dbReference>
<evidence type="ECO:0000256" key="8">
    <source>
        <dbReference type="SAM" id="Phobius"/>
    </source>
</evidence>